<gene>
    <name evidence="3" type="ORF">CCO03_15170</name>
</gene>
<organism evidence="3 4">
    <name type="scientific">Comamonas serinivorans</name>
    <dbReference type="NCBI Taxonomy" id="1082851"/>
    <lineage>
        <taxon>Bacteria</taxon>
        <taxon>Pseudomonadati</taxon>
        <taxon>Pseudomonadota</taxon>
        <taxon>Betaproteobacteria</taxon>
        <taxon>Burkholderiales</taxon>
        <taxon>Comamonadaceae</taxon>
        <taxon>Comamonas</taxon>
    </lineage>
</organism>
<evidence type="ECO:0000256" key="1">
    <source>
        <dbReference type="SAM" id="Phobius"/>
    </source>
</evidence>
<proteinExistence type="predicted"/>
<feature type="transmembrane region" description="Helical" evidence="1">
    <location>
        <begin position="213"/>
        <end position="234"/>
    </location>
</feature>
<reference evidence="3 4" key="1">
    <citation type="submission" date="2017-05" db="EMBL/GenBank/DDBJ databases">
        <authorList>
            <person name="Song R."/>
            <person name="Chenine A.L."/>
            <person name="Ruprecht R.M."/>
        </authorList>
    </citation>
    <scope>NUCLEOTIDE SEQUENCE [LARGE SCALE GENOMIC DNA]</scope>
    <source>
        <strain evidence="3 4">DSM 26136</strain>
    </source>
</reference>
<feature type="domain" description="Inositolphosphotransferase Aur1/Ipt1" evidence="2">
    <location>
        <begin position="191"/>
        <end position="318"/>
    </location>
</feature>
<name>A0A1Y0EQG7_9BURK</name>
<feature type="transmembrane region" description="Helical" evidence="1">
    <location>
        <begin position="176"/>
        <end position="201"/>
    </location>
</feature>
<dbReference type="Proteomes" id="UP000196138">
    <property type="component" value="Chromosome"/>
</dbReference>
<keyword evidence="4" id="KW-1185">Reference proteome</keyword>
<keyword evidence="1" id="KW-0472">Membrane</keyword>
<dbReference type="AlphaFoldDB" id="A0A1Y0EQG7"/>
<dbReference type="InterPro" id="IPR026841">
    <property type="entry name" value="Aur1/Ipt1"/>
</dbReference>
<keyword evidence="1" id="KW-1133">Transmembrane helix</keyword>
<dbReference type="KEGG" id="cser:CCO03_15170"/>
<evidence type="ECO:0000313" key="4">
    <source>
        <dbReference type="Proteomes" id="UP000196138"/>
    </source>
</evidence>
<protein>
    <recommendedName>
        <fullName evidence="2">Inositolphosphotransferase Aur1/Ipt1 domain-containing protein</fullName>
    </recommendedName>
</protein>
<evidence type="ECO:0000259" key="2">
    <source>
        <dbReference type="Pfam" id="PF14378"/>
    </source>
</evidence>
<sequence length="330" mass="35029">MQPACGLGMGQLVDPVALVGTGADDELQTGRPRPTDGLRVVIGGGRRGLSLGLGLGLGRRHGHGGRAGPAPGSSLRPDSCSSSRFGFHARVGAGIGLDQAQLPGWAAHPSFIHVRILAAMPRHLVPPASSTEPPLLAATVWAGVLGLVFTAGYRLTNAHAALAPAVRVALPWDSAVPFWAWTIVPYLSLNLMLPLALFACADRRALHALGARVLAVMVLSFAVFWAWPTASVHIQPPMGLPWQPWFDGLRAFEAPVNQVPSLHVAVLVLVWQAMRARVPVRLRGLWHGWCALVAWSTLATWQHGLVDVAAGAALGWLAGQWPRDGARRLA</sequence>
<dbReference type="Pfam" id="PF14378">
    <property type="entry name" value="PAP2_3"/>
    <property type="match status" value="1"/>
</dbReference>
<evidence type="ECO:0000313" key="3">
    <source>
        <dbReference type="EMBL" id="ARU05843.1"/>
    </source>
</evidence>
<dbReference type="GO" id="GO:0016020">
    <property type="term" value="C:membrane"/>
    <property type="evidence" value="ECO:0007669"/>
    <property type="project" value="UniProtKB-SubCell"/>
</dbReference>
<keyword evidence="1" id="KW-0812">Transmembrane</keyword>
<accession>A0A1Y0EQG7</accession>
<dbReference type="CDD" id="cd03386">
    <property type="entry name" value="PAP2_Aur1_like"/>
    <property type="match status" value="1"/>
</dbReference>
<dbReference type="EMBL" id="CP021455">
    <property type="protein sequence ID" value="ARU05843.1"/>
    <property type="molecule type" value="Genomic_DNA"/>
</dbReference>